<reference evidence="2 3" key="1">
    <citation type="journal article" date="2018" name="Sci. Rep.">
        <title>Genomic signatures of local adaptation to the degree of environmental predictability in rotifers.</title>
        <authorList>
            <person name="Franch-Gras L."/>
            <person name="Hahn C."/>
            <person name="Garcia-Roger E.M."/>
            <person name="Carmona M.J."/>
            <person name="Serra M."/>
            <person name="Gomez A."/>
        </authorList>
    </citation>
    <scope>NUCLEOTIDE SEQUENCE [LARGE SCALE GENOMIC DNA]</scope>
    <source>
        <strain evidence="2">HYR1</strain>
    </source>
</reference>
<feature type="transmembrane region" description="Helical" evidence="1">
    <location>
        <begin position="45"/>
        <end position="65"/>
    </location>
</feature>
<evidence type="ECO:0000256" key="1">
    <source>
        <dbReference type="SAM" id="Phobius"/>
    </source>
</evidence>
<keyword evidence="3" id="KW-1185">Reference proteome</keyword>
<comment type="caution">
    <text evidence="2">The sequence shown here is derived from an EMBL/GenBank/DDBJ whole genome shotgun (WGS) entry which is preliminary data.</text>
</comment>
<evidence type="ECO:0000313" key="2">
    <source>
        <dbReference type="EMBL" id="RNA06048.1"/>
    </source>
</evidence>
<dbReference type="AlphaFoldDB" id="A0A3M7Q518"/>
<organism evidence="2 3">
    <name type="scientific">Brachionus plicatilis</name>
    <name type="common">Marine rotifer</name>
    <name type="synonym">Brachionus muelleri</name>
    <dbReference type="NCBI Taxonomy" id="10195"/>
    <lineage>
        <taxon>Eukaryota</taxon>
        <taxon>Metazoa</taxon>
        <taxon>Spiralia</taxon>
        <taxon>Gnathifera</taxon>
        <taxon>Rotifera</taxon>
        <taxon>Eurotatoria</taxon>
        <taxon>Monogononta</taxon>
        <taxon>Pseudotrocha</taxon>
        <taxon>Ploima</taxon>
        <taxon>Brachionidae</taxon>
        <taxon>Brachionus</taxon>
    </lineage>
</organism>
<proteinExistence type="predicted"/>
<dbReference type="EMBL" id="REGN01007508">
    <property type="protein sequence ID" value="RNA06048.1"/>
    <property type="molecule type" value="Genomic_DNA"/>
</dbReference>
<keyword evidence="1" id="KW-0812">Transmembrane</keyword>
<evidence type="ECO:0000313" key="3">
    <source>
        <dbReference type="Proteomes" id="UP000276133"/>
    </source>
</evidence>
<accession>A0A3M7Q518</accession>
<keyword evidence="1" id="KW-1133">Transmembrane helix</keyword>
<gene>
    <name evidence="2" type="ORF">BpHYR1_032342</name>
</gene>
<sequence length="124" mass="14887">MLQDSSFGIFYIFLCFLDQNSLCPDIIQARLNKNHKLTFYHKLRFAAIEFFLMAVSIKIFNIAFLRFGKIELDQILSLNTKYEYFCTNESLKKKLYYFPLSLFELTNFYNKIFKLNTMRLLSKI</sequence>
<protein>
    <submittedName>
        <fullName evidence="2">Uncharacterized protein</fullName>
    </submittedName>
</protein>
<dbReference type="Proteomes" id="UP000276133">
    <property type="component" value="Unassembled WGS sequence"/>
</dbReference>
<keyword evidence="1" id="KW-0472">Membrane</keyword>
<name>A0A3M7Q518_BRAPC</name>